<comment type="caution">
    <text evidence="1">The sequence shown here is derived from an EMBL/GenBank/DDBJ whole genome shotgun (WGS) entry which is preliminary data.</text>
</comment>
<reference evidence="1 2" key="2">
    <citation type="journal article" date="2017" name="Front. Plant Sci.">
        <title>Gene Classification and Mining of Molecular Markers Useful in Red Clover (Trifolium pratense) Breeding.</title>
        <authorList>
            <person name="Istvanek J."/>
            <person name="Dluhosova J."/>
            <person name="Dluhos P."/>
            <person name="Patkova L."/>
            <person name="Nedelnik J."/>
            <person name="Repkova J."/>
        </authorList>
    </citation>
    <scope>NUCLEOTIDE SEQUENCE [LARGE SCALE GENOMIC DNA]</scope>
    <source>
        <strain evidence="2">cv. Tatra</strain>
        <tissue evidence="1">Young leaves</tissue>
    </source>
</reference>
<dbReference type="EMBL" id="ASHM01157348">
    <property type="protein sequence ID" value="PNX63669.1"/>
    <property type="molecule type" value="Genomic_DNA"/>
</dbReference>
<organism evidence="1 2">
    <name type="scientific">Trifolium pratense</name>
    <name type="common">Red clover</name>
    <dbReference type="NCBI Taxonomy" id="57577"/>
    <lineage>
        <taxon>Eukaryota</taxon>
        <taxon>Viridiplantae</taxon>
        <taxon>Streptophyta</taxon>
        <taxon>Embryophyta</taxon>
        <taxon>Tracheophyta</taxon>
        <taxon>Spermatophyta</taxon>
        <taxon>Magnoliopsida</taxon>
        <taxon>eudicotyledons</taxon>
        <taxon>Gunneridae</taxon>
        <taxon>Pentapetalae</taxon>
        <taxon>rosids</taxon>
        <taxon>fabids</taxon>
        <taxon>Fabales</taxon>
        <taxon>Fabaceae</taxon>
        <taxon>Papilionoideae</taxon>
        <taxon>50 kb inversion clade</taxon>
        <taxon>NPAAA clade</taxon>
        <taxon>Hologalegina</taxon>
        <taxon>IRL clade</taxon>
        <taxon>Trifolieae</taxon>
        <taxon>Trifolium</taxon>
    </lineage>
</organism>
<name>A0A2K3KBP3_TRIPR</name>
<evidence type="ECO:0000313" key="2">
    <source>
        <dbReference type="Proteomes" id="UP000236291"/>
    </source>
</evidence>
<feature type="non-terminal residue" evidence="1">
    <location>
        <position position="1"/>
    </location>
</feature>
<dbReference type="AlphaFoldDB" id="A0A2K3KBP3"/>
<dbReference type="Proteomes" id="UP000236291">
    <property type="component" value="Unassembled WGS sequence"/>
</dbReference>
<gene>
    <name evidence="1" type="ORF">L195_g061744</name>
</gene>
<sequence>GEIDGRKQWRFRGGGRVSGRRRSMVDGVGRRWVDDVDVENLAGL</sequence>
<reference evidence="1 2" key="1">
    <citation type="journal article" date="2014" name="Am. J. Bot.">
        <title>Genome assembly and annotation for red clover (Trifolium pratense; Fabaceae).</title>
        <authorList>
            <person name="Istvanek J."/>
            <person name="Jaros M."/>
            <person name="Krenek A."/>
            <person name="Repkova J."/>
        </authorList>
    </citation>
    <scope>NUCLEOTIDE SEQUENCE [LARGE SCALE GENOMIC DNA]</scope>
    <source>
        <strain evidence="2">cv. Tatra</strain>
        <tissue evidence="1">Young leaves</tissue>
    </source>
</reference>
<accession>A0A2K3KBP3</accession>
<evidence type="ECO:0000313" key="1">
    <source>
        <dbReference type="EMBL" id="PNX63669.1"/>
    </source>
</evidence>
<protein>
    <submittedName>
        <fullName evidence="1">Uncharacterized protein</fullName>
    </submittedName>
</protein>
<proteinExistence type="predicted"/>